<sequence length="96" mass="10557">MACTAPDYEQVLASALERYRAGLDPELIELPERAVFPYLIPAQPATARKSRVTGMLLGIPAPCYVKRGRSVRYRLADVLNWMSNSESITSTAAGRS</sequence>
<accession>A0A1Q8TC24</accession>
<dbReference type="Proteomes" id="UP000186806">
    <property type="component" value="Unassembled WGS sequence"/>
</dbReference>
<reference evidence="1 2" key="1">
    <citation type="submission" date="2016-12" db="EMBL/GenBank/DDBJ databases">
        <title>Draft genome sequences of strains Salinicola socius SMB35, Salinicola sp. MH3R3-1 and Chromohalobacter sp. SMB17 from the Verkhnekamsk potash mining region of Russia.</title>
        <authorList>
            <person name="Mavrodi D.V."/>
            <person name="Olsson B.E."/>
            <person name="Korsakova E.S."/>
            <person name="Pyankova A."/>
            <person name="Mavrodi O.V."/>
            <person name="Plotnikova E.G."/>
        </authorList>
    </citation>
    <scope>NUCLEOTIDE SEQUENCE [LARGE SCALE GENOMIC DNA]</scope>
    <source>
        <strain evidence="1 2">SMB17</strain>
    </source>
</reference>
<dbReference type="EMBL" id="MSDQ01000025">
    <property type="protein sequence ID" value="OLO11224.1"/>
    <property type="molecule type" value="Genomic_DNA"/>
</dbReference>
<evidence type="ECO:0000313" key="2">
    <source>
        <dbReference type="Proteomes" id="UP000186806"/>
    </source>
</evidence>
<dbReference type="AlphaFoldDB" id="A0A1Q8TC24"/>
<organism evidence="1 2">
    <name type="scientific">Chromohalobacter japonicus</name>
    <dbReference type="NCBI Taxonomy" id="223900"/>
    <lineage>
        <taxon>Bacteria</taxon>
        <taxon>Pseudomonadati</taxon>
        <taxon>Pseudomonadota</taxon>
        <taxon>Gammaproteobacteria</taxon>
        <taxon>Oceanospirillales</taxon>
        <taxon>Halomonadaceae</taxon>
        <taxon>Chromohalobacter</taxon>
    </lineage>
</organism>
<comment type="caution">
    <text evidence="1">The sequence shown here is derived from an EMBL/GenBank/DDBJ whole genome shotgun (WGS) entry which is preliminary data.</text>
</comment>
<gene>
    <name evidence="1" type="ORF">BTW10_10520</name>
</gene>
<keyword evidence="2" id="KW-1185">Reference proteome</keyword>
<name>A0A1Q8TC24_9GAMM</name>
<evidence type="ECO:0000313" key="1">
    <source>
        <dbReference type="EMBL" id="OLO11224.1"/>
    </source>
</evidence>
<evidence type="ECO:0008006" key="3">
    <source>
        <dbReference type="Google" id="ProtNLM"/>
    </source>
</evidence>
<proteinExistence type="predicted"/>
<protein>
    <recommendedName>
        <fullName evidence="3">DNA-binding protein</fullName>
    </recommendedName>
</protein>